<dbReference type="PANTHER" id="PTHR13271">
    <property type="entry name" value="UNCHARACTERIZED PUTATIVE METHYLTRANSFERASE"/>
    <property type="match status" value="1"/>
</dbReference>
<protein>
    <recommendedName>
        <fullName evidence="4">protein-histidine N-methyltransferase</fullName>
        <ecNumber evidence="4">2.1.1.85</ecNumber>
    </recommendedName>
</protein>
<gene>
    <name evidence="6" type="ORF">HHI36_010996</name>
</gene>
<dbReference type="PROSITE" id="PS51565">
    <property type="entry name" value="SAM_MT85_SETD3"/>
    <property type="match status" value="1"/>
</dbReference>
<feature type="compositionally biased region" description="Basic residues" evidence="5">
    <location>
        <begin position="12"/>
        <end position="22"/>
    </location>
</feature>
<dbReference type="Gene3D" id="3.90.1410.10">
    <property type="entry name" value="set domain protein methyltransferase, domain 1"/>
    <property type="match status" value="1"/>
</dbReference>
<accession>A0ABD2MKK3</accession>
<evidence type="ECO:0000313" key="7">
    <source>
        <dbReference type="Proteomes" id="UP001516400"/>
    </source>
</evidence>
<reference evidence="6 7" key="1">
    <citation type="journal article" date="2021" name="BMC Biol.">
        <title>Horizontally acquired antibacterial genes associated with adaptive radiation of ladybird beetles.</title>
        <authorList>
            <person name="Li H.S."/>
            <person name="Tang X.F."/>
            <person name="Huang Y.H."/>
            <person name="Xu Z.Y."/>
            <person name="Chen M.L."/>
            <person name="Du X.Y."/>
            <person name="Qiu B.Y."/>
            <person name="Chen P.T."/>
            <person name="Zhang W."/>
            <person name="Slipinski A."/>
            <person name="Escalona H.E."/>
            <person name="Waterhouse R.M."/>
            <person name="Zwick A."/>
            <person name="Pang H."/>
        </authorList>
    </citation>
    <scope>NUCLEOTIDE SEQUENCE [LARGE SCALE GENOMIC DNA]</scope>
    <source>
        <strain evidence="6">SYSU2018</strain>
    </source>
</reference>
<keyword evidence="3 4" id="KW-0949">S-adenosyl-L-methionine</keyword>
<evidence type="ECO:0000256" key="2">
    <source>
        <dbReference type="ARBA" id="ARBA00022679"/>
    </source>
</evidence>
<dbReference type="InterPro" id="IPR025785">
    <property type="entry name" value="SETD3"/>
</dbReference>
<proteinExistence type="inferred from homology"/>
<dbReference type="SUPFAM" id="SSF82199">
    <property type="entry name" value="SET domain"/>
    <property type="match status" value="1"/>
</dbReference>
<comment type="caution">
    <text evidence="6">The sequence shown here is derived from an EMBL/GenBank/DDBJ whole genome shotgun (WGS) entry which is preliminary data.</text>
</comment>
<comment type="catalytic activity">
    <reaction evidence="4">
        <text>L-histidyl-[protein] + S-adenosyl-L-methionine = N(tele)-methyl-L-histidyl-[protein] + S-adenosyl-L-homocysteine + H(+)</text>
        <dbReference type="Rhea" id="RHEA:19369"/>
        <dbReference type="Rhea" id="RHEA-COMP:9745"/>
        <dbReference type="Rhea" id="RHEA-COMP:11600"/>
        <dbReference type="ChEBI" id="CHEBI:15378"/>
        <dbReference type="ChEBI" id="CHEBI:16367"/>
        <dbReference type="ChEBI" id="CHEBI:29979"/>
        <dbReference type="ChEBI" id="CHEBI:57856"/>
        <dbReference type="ChEBI" id="CHEBI:59789"/>
        <dbReference type="EC" id="2.1.1.85"/>
    </reaction>
</comment>
<dbReference type="EC" id="2.1.1.85" evidence="4"/>
<evidence type="ECO:0000256" key="5">
    <source>
        <dbReference type="SAM" id="MobiDB-lite"/>
    </source>
</evidence>
<sequence length="256" mass="29417">MGKKGQSDKSKTSVRAKNKHNLSTRELQLRENVDQLLKLSTSAGSQQMNINKVLESQKEVFEVIDKIKNLEIRKSHSKHTDHVRNSCDKLASFSDWLKREGAIFEGCSIADFPGYDLGLKADIDIPFGSLFIAVPKKVMMTIETAKESILKNLIEKDQILKNMPNVTLAIYLLVEKFRENSFFKPYIDILPRSYCTVLYFSLAELEELRGSPTLDLALKQIKSISRQYAYFHTIFSNGDDAVSKLLRPYFTFEEYW</sequence>
<evidence type="ECO:0000256" key="4">
    <source>
        <dbReference type="PROSITE-ProRule" id="PRU00898"/>
    </source>
</evidence>
<keyword evidence="1 4" id="KW-0489">Methyltransferase</keyword>
<dbReference type="InterPro" id="IPR046341">
    <property type="entry name" value="SET_dom_sf"/>
</dbReference>
<evidence type="ECO:0000256" key="1">
    <source>
        <dbReference type="ARBA" id="ARBA00022603"/>
    </source>
</evidence>
<evidence type="ECO:0000313" key="6">
    <source>
        <dbReference type="EMBL" id="KAL3266845.1"/>
    </source>
</evidence>
<feature type="compositionally biased region" description="Basic and acidic residues" evidence="5">
    <location>
        <begin position="1"/>
        <end position="11"/>
    </location>
</feature>
<dbReference type="EMBL" id="JABFTP020000001">
    <property type="protein sequence ID" value="KAL3266845.1"/>
    <property type="molecule type" value="Genomic_DNA"/>
</dbReference>
<comment type="similarity">
    <text evidence="4">Belongs to the class V-like SAM-binding methyltransferase superfamily. SETD3 actin-histidine methyltransferase family.</text>
</comment>
<dbReference type="GO" id="GO:0018064">
    <property type="term" value="F:protein-L-histidine N-tele-methyltransferase activity"/>
    <property type="evidence" value="ECO:0007669"/>
    <property type="project" value="UniProtKB-EC"/>
</dbReference>
<name>A0ABD2MKK3_9CUCU</name>
<evidence type="ECO:0000256" key="3">
    <source>
        <dbReference type="ARBA" id="ARBA00022691"/>
    </source>
</evidence>
<dbReference type="InterPro" id="IPR050600">
    <property type="entry name" value="SETD3_SETD6_MTase"/>
</dbReference>
<dbReference type="PANTHER" id="PTHR13271:SF47">
    <property type="entry name" value="ACTIN-HISTIDINE N-METHYLTRANSFERASE"/>
    <property type="match status" value="1"/>
</dbReference>
<dbReference type="AlphaFoldDB" id="A0ABD2MKK3"/>
<organism evidence="6 7">
    <name type="scientific">Cryptolaemus montrouzieri</name>
    <dbReference type="NCBI Taxonomy" id="559131"/>
    <lineage>
        <taxon>Eukaryota</taxon>
        <taxon>Metazoa</taxon>
        <taxon>Ecdysozoa</taxon>
        <taxon>Arthropoda</taxon>
        <taxon>Hexapoda</taxon>
        <taxon>Insecta</taxon>
        <taxon>Pterygota</taxon>
        <taxon>Neoptera</taxon>
        <taxon>Endopterygota</taxon>
        <taxon>Coleoptera</taxon>
        <taxon>Polyphaga</taxon>
        <taxon>Cucujiformia</taxon>
        <taxon>Coccinelloidea</taxon>
        <taxon>Coccinellidae</taxon>
        <taxon>Scymninae</taxon>
        <taxon>Scymnini</taxon>
        <taxon>Cryptolaemus</taxon>
    </lineage>
</organism>
<dbReference type="GO" id="GO:0032259">
    <property type="term" value="P:methylation"/>
    <property type="evidence" value="ECO:0007669"/>
    <property type="project" value="UniProtKB-KW"/>
</dbReference>
<keyword evidence="2 4" id="KW-0808">Transferase</keyword>
<dbReference type="Proteomes" id="UP001516400">
    <property type="component" value="Unassembled WGS sequence"/>
</dbReference>
<feature type="region of interest" description="Disordered" evidence="5">
    <location>
        <begin position="1"/>
        <end position="25"/>
    </location>
</feature>
<keyword evidence="7" id="KW-1185">Reference proteome</keyword>